<dbReference type="GO" id="GO:0005737">
    <property type="term" value="C:cytoplasm"/>
    <property type="evidence" value="ECO:0007669"/>
    <property type="project" value="TreeGrafter"/>
</dbReference>
<sequence>MEAEQVESCLRLLGLAKRLPADHPDRRRIEHAATGLIRDGRHERRAAARAQATRLDGELLAATAMGAADRRMDVPLPTPAPTAAASTPAPTAAASAPVPTAGPGTNAPAAGFLPGSLRRPRHCYVCQRLFSRVHHFYHRLCPDCAVDNLARRAARTDLAGRRVLLTGGRVKIGHELALMMLRDGAEVMVTTRFPADAARRFGAAPDAGRWWGRLSVATLDLRDPRQVVALTDRLLADGASLDILVNNAAQTLLRPAFSYVLLAAGEASPHDAALPVWRAPGFVPPGTGVLRSALHTAPGADAHEPPHGHARTREHADPHGTLAPTELPGADGPLPDTAGLLPDVAGLLPGKAGLFPDVAGLLPDPSAANSWSARLGGVEPVDLLEAQLVNAVAPFLLADRLLPLMLASPHPRRYVVNVSAVEGQFAAAYKTGGHPHTNMAKAALNMLTRTSAGELAARHVYMCSVDTGWITDEKPLPERDRHARTGWRTPLDVVDGAARVYDPIVRGEAGDPVHGVLLKDYREVPW</sequence>
<evidence type="ECO:0000313" key="2">
    <source>
        <dbReference type="EMBL" id="MCP2360165.1"/>
    </source>
</evidence>
<dbReference type="Pfam" id="PF00106">
    <property type="entry name" value="adh_short"/>
    <property type="match status" value="1"/>
</dbReference>
<feature type="compositionally biased region" description="Low complexity" evidence="1">
    <location>
        <begin position="81"/>
        <end position="102"/>
    </location>
</feature>
<name>A0A9X2GLU6_9ACTN</name>
<dbReference type="InterPro" id="IPR036291">
    <property type="entry name" value="NAD(P)-bd_dom_sf"/>
</dbReference>
<accession>A0A9X2GLU6</accession>
<dbReference type="SUPFAM" id="SSF51735">
    <property type="entry name" value="NAD(P)-binding Rossmann-fold domains"/>
    <property type="match status" value="1"/>
</dbReference>
<proteinExistence type="predicted"/>
<evidence type="ECO:0000313" key="3">
    <source>
        <dbReference type="Proteomes" id="UP001139648"/>
    </source>
</evidence>
<reference evidence="2" key="1">
    <citation type="submission" date="2022-06" db="EMBL/GenBank/DDBJ databases">
        <title>Sequencing the genomes of 1000 actinobacteria strains.</title>
        <authorList>
            <person name="Klenk H.-P."/>
        </authorList>
    </citation>
    <scope>NUCLEOTIDE SEQUENCE</scope>
    <source>
        <strain evidence="2">DSM 46694</strain>
    </source>
</reference>
<dbReference type="Proteomes" id="UP001139648">
    <property type="component" value="Unassembled WGS sequence"/>
</dbReference>
<dbReference type="RefSeq" id="WP_253747836.1">
    <property type="nucleotide sequence ID" value="NZ_BAABKA010000066.1"/>
</dbReference>
<evidence type="ECO:0000256" key="1">
    <source>
        <dbReference type="SAM" id="MobiDB-lite"/>
    </source>
</evidence>
<dbReference type="PANTHER" id="PTHR43544:SF2">
    <property type="entry name" value="OXIDOREDUCTASE"/>
    <property type="match status" value="1"/>
</dbReference>
<dbReference type="InterPro" id="IPR002347">
    <property type="entry name" value="SDR_fam"/>
</dbReference>
<dbReference type="AlphaFoldDB" id="A0A9X2GLU6"/>
<feature type="compositionally biased region" description="Basic and acidic residues" evidence="1">
    <location>
        <begin position="301"/>
        <end position="318"/>
    </location>
</feature>
<dbReference type="PANTHER" id="PTHR43544">
    <property type="entry name" value="SHORT-CHAIN DEHYDROGENASE/REDUCTASE"/>
    <property type="match status" value="1"/>
</dbReference>
<feature type="region of interest" description="Disordered" evidence="1">
    <location>
        <begin position="72"/>
        <end position="102"/>
    </location>
</feature>
<protein>
    <submittedName>
        <fullName evidence="2">NAD(P)-dependent dehydrogenase (Short-subunit alcohol dehydrogenase family)</fullName>
    </submittedName>
</protein>
<dbReference type="GO" id="GO:0016491">
    <property type="term" value="F:oxidoreductase activity"/>
    <property type="evidence" value="ECO:0007669"/>
    <property type="project" value="TreeGrafter"/>
</dbReference>
<keyword evidence="3" id="KW-1185">Reference proteome</keyword>
<feature type="region of interest" description="Disordered" evidence="1">
    <location>
        <begin position="297"/>
        <end position="329"/>
    </location>
</feature>
<comment type="caution">
    <text evidence="2">The sequence shown here is derived from an EMBL/GenBank/DDBJ whole genome shotgun (WGS) entry which is preliminary data.</text>
</comment>
<dbReference type="InterPro" id="IPR051468">
    <property type="entry name" value="Fungal_SecMetab_SDRs"/>
</dbReference>
<organism evidence="2 3">
    <name type="scientific">Nonomuraea thailandensis</name>
    <dbReference type="NCBI Taxonomy" id="1188745"/>
    <lineage>
        <taxon>Bacteria</taxon>
        <taxon>Bacillati</taxon>
        <taxon>Actinomycetota</taxon>
        <taxon>Actinomycetes</taxon>
        <taxon>Streptosporangiales</taxon>
        <taxon>Streptosporangiaceae</taxon>
        <taxon>Nonomuraea</taxon>
    </lineage>
</organism>
<dbReference type="EMBL" id="JAMZEB010000002">
    <property type="protein sequence ID" value="MCP2360165.1"/>
    <property type="molecule type" value="Genomic_DNA"/>
</dbReference>
<dbReference type="Gene3D" id="3.40.50.720">
    <property type="entry name" value="NAD(P)-binding Rossmann-like Domain"/>
    <property type="match status" value="2"/>
</dbReference>
<gene>
    <name evidence="2" type="ORF">HD597_007185</name>
</gene>